<name>A0ABR7P5Z8_9BACT</name>
<sequence>MKKRLLMLFAIVTGMATSTGYLQAQTASSKVVVQNKKNILKSEENPKVIEKNGTAICFANGHPVTVFQEGEWMVVKATDTNDTLHFKTLGAIFGGALAKEAAASSITLQSGTVGDIYGGGYGFKNDDGSINYGDVTGKTAINIEGGTVSNLLVAGGQYYARSREAEINVKNNVSVAYLFCGGYDEGKTGNTLETAFDDSNNRVLKTTVKMTGGTITGYIGCGGGQGRTYSQTTDVMLDGVSVANLYGIASNGRSDNITMKATSCTFTGEIASLNRGRVENLSMTFDKCTFNSVKGYLGAVAGWNNSDSGTSEAIPSVTGSVVYTFTNSTNNSATPVMQAGQGLDGANLTLTGAQAKITDFDRKSTDTKITIKEFTLNSGKTWNFNDGLSIESGCTLTNNGTLAYSGTFSNSGTFTSNGKLTALVSDAAELTAALTAKADTVKLSAGADIALSGLLKIVEPVVIVSADKTQKASLTGQIVIEKEGVTLDNLKLVGNSIGTNYWQKDIVTVIASSVTVTNCEFTGGVSADTYCSNGLVLHPTSETPAFTVKDNVFKGFSFTVQNWASTAFMLQDNCTIKKDDSSSTVTISNAKNINDAELAKANSYSEDCMICYLRINAGGYTYAYGTTVDNALNGLIGMMNKGGVVQAPDVKYMDFIKGMNAKTDEGETAPDFTNSNIAIECKDGVIITKESLADAYLQAGKNVQLLSLTDNIYGIASYTMVIPEIVNLPDSVAFGTAPIELMANVSGVTYAIKEGSETGVVALSSDGKNTLTILKPGKVTLTITKKDKSYDQDLKVVPKTIQVNSAWLTVTSDLTYGVTNKTVTVTVASTKPEDVTDDLFIGLVKDHTTLTLTTAGELTSLNAGDSIPVIVTPTLSGDHKDYYRVATISGVAAQIKKKELTVTAEAKSRNYGVENPEFTATFSNFADSESQSVLGGELKFKCAATKDSKAGEYDITPYGYTSQNYDLKYAAAKLTVTAVAPKVELISAVVGADKKSIVLTGKMVNDGGAAESTTFKGDFTVGGKAKDLALTIDEKSQFTTTLTELEDGDYEIKAKVGEGLSEKLTVTIAAAKTPQTLSFTSQISKLEFGSADIQLAATSDQAAAKNEYKYAVTTGDAVTVSETGLLKIAKAGTATITVSSEGDDNYAKASAVQTIEVTKKLVKVVNNPKVAITKSYDGLLSITLPDNALQVVDLNGKVIAGVTLAESLTAKFENKNASDAAQNIVLSGLALTDGDNGKSNYELTGYQVSGTITKAPLTLTIENAKRKYNELRASYDLKFEGFKNGEDINTTQDLYTGTLAVEENKGVLSIAKGISFNNYELETVPADVEIVRGTPKVVTYSDASNAYGIIVDVAGWDLDENAVKIMNENQAYVEYGDGQRAYGDALQSKAAIEITVGSTTEPTTKAANANVTRTPLTYGQTLKITYPSTATLTSTNYNVLSITDAGADGSDTKTATVQAVGIGDAAIVATGASGAGANLVQASVGARVITVIGTGFDKVYDGTLTANGTLATKNIVDGDEVILDLSGVSFTYADKNAGKHAISPSRTIGLSGVKAGNYDLTIEGLSGTISQKELTVTEVYKAYNGLKVDKALTTYASTGLVEGDIEPLNVDWSDAVNAQEKEYTVTATATSGNYTVKTGGTINGFISKSKILATIGNVYGTTESTIKSNVIKGNFYKLASSGEAISMNGLGYDPTVTLDKAASKFFVSGGDTQNYEVIYTSNSGTYKSQPSGGGTTTTVSVESVSLDKAELTLPRLGTYTLKATVNPSDASNKNVTWKSSDDKIATVDANGKVTAVAVGKATITVTTEDGGKTATCEVTVDFATGLEEAIANTAVYGKDGYIHIQPVAPMQAWVVNIAGTVVYHATISSATQIPVSTGIYLVKLGTGNESVVTKVSVR</sequence>
<evidence type="ECO:0000256" key="2">
    <source>
        <dbReference type="ARBA" id="ARBA00022801"/>
    </source>
</evidence>
<dbReference type="InterPro" id="IPR008964">
    <property type="entry name" value="Invasin/intimin_cell_adhesion"/>
</dbReference>
<dbReference type="Gene3D" id="3.30.160.710">
    <property type="match status" value="1"/>
</dbReference>
<dbReference type="InterPro" id="IPR003343">
    <property type="entry name" value="Big_2"/>
</dbReference>
<evidence type="ECO:0000313" key="7">
    <source>
        <dbReference type="Proteomes" id="UP000629596"/>
    </source>
</evidence>
<dbReference type="InterPro" id="IPR023828">
    <property type="entry name" value="Peptidase_S8_Ser-AS"/>
</dbReference>
<evidence type="ECO:0000256" key="3">
    <source>
        <dbReference type="ARBA" id="ARBA00022825"/>
    </source>
</evidence>
<protein>
    <submittedName>
        <fullName evidence="6">Ig-like domain-containing protein</fullName>
    </submittedName>
</protein>
<keyword evidence="7" id="KW-1185">Reference proteome</keyword>
<feature type="domain" description="BIG2" evidence="5">
    <location>
        <begin position="1740"/>
        <end position="1817"/>
    </location>
</feature>
<proteinExistence type="predicted"/>
<keyword evidence="3" id="KW-0720">Serine protease</keyword>
<feature type="signal peptide" evidence="4">
    <location>
        <begin position="1"/>
        <end position="24"/>
    </location>
</feature>
<keyword evidence="2" id="KW-0378">Hydrolase</keyword>
<gene>
    <name evidence="6" type="ORF">H8784_18250</name>
</gene>
<dbReference type="InterPro" id="IPR041286">
    <property type="entry name" value="MBG_2"/>
</dbReference>
<dbReference type="RefSeq" id="WP_147292147.1">
    <property type="nucleotide sequence ID" value="NZ_JACRTI010000071.1"/>
</dbReference>
<dbReference type="SMART" id="SM00635">
    <property type="entry name" value="BID_2"/>
    <property type="match status" value="2"/>
</dbReference>
<dbReference type="Proteomes" id="UP000629596">
    <property type="component" value="Unassembled WGS sequence"/>
</dbReference>
<dbReference type="Pfam" id="PF02368">
    <property type="entry name" value="Big_2"/>
    <property type="match status" value="1"/>
</dbReference>
<feature type="chain" id="PRO_5045244874" evidence="4">
    <location>
        <begin position="25"/>
        <end position="1898"/>
    </location>
</feature>
<dbReference type="EMBL" id="JACRTI010000071">
    <property type="protein sequence ID" value="MBC8603654.1"/>
    <property type="molecule type" value="Genomic_DNA"/>
</dbReference>
<dbReference type="SUPFAM" id="SSF49373">
    <property type="entry name" value="Invasin/intimin cell-adhesion fragments"/>
    <property type="match status" value="1"/>
</dbReference>
<evidence type="ECO:0000313" key="6">
    <source>
        <dbReference type="EMBL" id="MBC8603654.1"/>
    </source>
</evidence>
<evidence type="ECO:0000256" key="4">
    <source>
        <dbReference type="SAM" id="SignalP"/>
    </source>
</evidence>
<keyword evidence="1" id="KW-0645">Protease</keyword>
<dbReference type="Pfam" id="PF18676">
    <property type="entry name" value="MBG_2"/>
    <property type="match status" value="1"/>
</dbReference>
<accession>A0ABR7P5Z8</accession>
<dbReference type="PROSITE" id="PS00138">
    <property type="entry name" value="SUBTILASE_SER"/>
    <property type="match status" value="1"/>
</dbReference>
<feature type="domain" description="BIG2" evidence="5">
    <location>
        <begin position="1073"/>
        <end position="1150"/>
    </location>
</feature>
<comment type="caution">
    <text evidence="6">The sequence shown here is derived from an EMBL/GenBank/DDBJ whole genome shotgun (WGS) entry which is preliminary data.</text>
</comment>
<evidence type="ECO:0000256" key="1">
    <source>
        <dbReference type="ARBA" id="ARBA00022670"/>
    </source>
</evidence>
<keyword evidence="4" id="KW-0732">Signal</keyword>
<dbReference type="Gene3D" id="2.60.40.1080">
    <property type="match status" value="1"/>
</dbReference>
<organism evidence="6 7">
    <name type="scientific">Parabacteroides acidifaciens</name>
    <dbReference type="NCBI Taxonomy" id="2290935"/>
    <lineage>
        <taxon>Bacteria</taxon>
        <taxon>Pseudomonadati</taxon>
        <taxon>Bacteroidota</taxon>
        <taxon>Bacteroidia</taxon>
        <taxon>Bacteroidales</taxon>
        <taxon>Tannerellaceae</taxon>
        <taxon>Parabacteroides</taxon>
    </lineage>
</organism>
<reference evidence="6 7" key="1">
    <citation type="submission" date="2020-08" db="EMBL/GenBank/DDBJ databases">
        <title>Genome public.</title>
        <authorList>
            <person name="Liu C."/>
            <person name="Sun Q."/>
        </authorList>
    </citation>
    <scope>NUCLEOTIDE SEQUENCE [LARGE SCALE GENOMIC DNA]</scope>
    <source>
        <strain evidence="6 7">426_9</strain>
    </source>
</reference>
<evidence type="ECO:0000259" key="5">
    <source>
        <dbReference type="SMART" id="SM00635"/>
    </source>
</evidence>